<dbReference type="Pfam" id="PF01638">
    <property type="entry name" value="HxlR"/>
    <property type="match status" value="1"/>
</dbReference>
<dbReference type="InterPro" id="IPR036390">
    <property type="entry name" value="WH_DNA-bd_sf"/>
</dbReference>
<keyword evidence="1" id="KW-0805">Transcription regulation</keyword>
<dbReference type="InterPro" id="IPR002577">
    <property type="entry name" value="HTH_HxlR"/>
</dbReference>
<name>A0ABN4FPJ5_9BURK</name>
<organism evidence="6 7">
    <name type="scientific">Pandoraea vervacti</name>
    <dbReference type="NCBI Taxonomy" id="656178"/>
    <lineage>
        <taxon>Bacteria</taxon>
        <taxon>Pseudomonadati</taxon>
        <taxon>Pseudomonadota</taxon>
        <taxon>Betaproteobacteria</taxon>
        <taxon>Burkholderiales</taxon>
        <taxon>Burkholderiaceae</taxon>
        <taxon>Pandoraea</taxon>
    </lineage>
</organism>
<dbReference type="PANTHER" id="PTHR33204">
    <property type="entry name" value="TRANSCRIPTIONAL REGULATOR, MARR FAMILY"/>
    <property type="match status" value="1"/>
</dbReference>
<reference evidence="7" key="1">
    <citation type="submission" date="2015-02" db="EMBL/GenBank/DDBJ databases">
        <title>Complete Genome Sequencing of Pandoraea vervacti NS15 sp. nov.</title>
        <authorList>
            <person name="Chan K.-G."/>
        </authorList>
    </citation>
    <scope>NUCLEOTIDE SEQUENCE [LARGE SCALE GENOMIC DNA]</scope>
    <source>
        <strain evidence="7">NS15</strain>
    </source>
</reference>
<dbReference type="EMBL" id="CP010897">
    <property type="protein sequence ID" value="AJP57514.1"/>
    <property type="molecule type" value="Genomic_DNA"/>
</dbReference>
<accession>A0ABN4FPJ5</accession>
<dbReference type="InterPro" id="IPR036388">
    <property type="entry name" value="WH-like_DNA-bd_sf"/>
</dbReference>
<dbReference type="Proteomes" id="UP000035085">
    <property type="component" value="Chromosome"/>
</dbReference>
<keyword evidence="7" id="KW-1185">Reference proteome</keyword>
<evidence type="ECO:0000313" key="7">
    <source>
        <dbReference type="Proteomes" id="UP000035085"/>
    </source>
</evidence>
<dbReference type="Gene3D" id="1.10.10.10">
    <property type="entry name" value="Winged helix-like DNA-binding domain superfamily/Winged helix DNA-binding domain"/>
    <property type="match status" value="1"/>
</dbReference>
<evidence type="ECO:0000256" key="4">
    <source>
        <dbReference type="SAM" id="MobiDB-lite"/>
    </source>
</evidence>
<dbReference type="SUPFAM" id="SSF46785">
    <property type="entry name" value="Winged helix' DNA-binding domain"/>
    <property type="match status" value="1"/>
</dbReference>
<evidence type="ECO:0000256" key="1">
    <source>
        <dbReference type="ARBA" id="ARBA00023015"/>
    </source>
</evidence>
<feature type="region of interest" description="Disordered" evidence="4">
    <location>
        <begin position="164"/>
        <end position="189"/>
    </location>
</feature>
<feature type="domain" description="HTH hxlR-type" evidence="5">
    <location>
        <begin position="11"/>
        <end position="108"/>
    </location>
</feature>
<evidence type="ECO:0000313" key="6">
    <source>
        <dbReference type="EMBL" id="AJP57514.1"/>
    </source>
</evidence>
<evidence type="ECO:0000256" key="3">
    <source>
        <dbReference type="ARBA" id="ARBA00023163"/>
    </source>
</evidence>
<gene>
    <name evidence="6" type="ORF">UC34_11785</name>
</gene>
<dbReference type="RefSeq" id="WP_044455703.1">
    <property type="nucleotide sequence ID" value="NZ_CP010897.2"/>
</dbReference>
<dbReference type="PROSITE" id="PS51118">
    <property type="entry name" value="HTH_HXLR"/>
    <property type="match status" value="1"/>
</dbReference>
<evidence type="ECO:0000256" key="2">
    <source>
        <dbReference type="ARBA" id="ARBA00023125"/>
    </source>
</evidence>
<sequence length="189" mass="21272">MHRKTFRDMQCPIARSLERVGEWWSILILREAGYGTTRFDDFQRRLDIAPNMLTRRLNALVEEGLLERRQYCDRPPRFEYVLTDAGRDFRPVLWALLAWGNRHFAPEGIAAQLVDRETGQVVEPVVVDAVTGARLDPKRHIPSAGPAASENMRARLARAAEFVTGESTPDVPAADDEATAVSDATEVSR</sequence>
<keyword evidence="3" id="KW-0804">Transcription</keyword>
<dbReference type="PANTHER" id="PTHR33204:SF17">
    <property type="entry name" value="TRANSCRIPTIONAL REGULATORY PROTEIN"/>
    <property type="match status" value="1"/>
</dbReference>
<keyword evidence="2" id="KW-0238">DNA-binding</keyword>
<proteinExistence type="predicted"/>
<protein>
    <submittedName>
        <fullName evidence="6">Acyl dehydratase</fullName>
    </submittedName>
</protein>
<evidence type="ECO:0000259" key="5">
    <source>
        <dbReference type="PROSITE" id="PS51118"/>
    </source>
</evidence>